<reference evidence="2 7" key="1">
    <citation type="submission" date="2019-12" db="EMBL/GenBank/DDBJ databases">
        <title>complete genome sequences of Pseudomonas otitidis str. WP8-S17-CRE-03 isolated from wastewater treatment plant effluent.</title>
        <authorList>
            <person name="Sekizuka T."/>
            <person name="Itokawa K."/>
            <person name="Yatsu K."/>
            <person name="Inamine Y."/>
            <person name="Kuroda M."/>
        </authorList>
    </citation>
    <scope>NUCLEOTIDE SEQUENCE [LARGE SCALE GENOMIC DNA]</scope>
    <source>
        <strain evidence="2 7">WP8-S17-CRE-03</strain>
    </source>
</reference>
<accession>A0A679GU71</accession>
<dbReference type="RefSeq" id="WP_044411593.1">
    <property type="nucleotide sequence ID" value="NZ_AP022213.1"/>
</dbReference>
<keyword evidence="1" id="KW-1133">Transmembrane helix</keyword>
<evidence type="ECO:0000313" key="5">
    <source>
        <dbReference type="Proteomes" id="UP000461288"/>
    </source>
</evidence>
<evidence type="ECO:0000313" key="2">
    <source>
        <dbReference type="EMBL" id="BBT18092.1"/>
    </source>
</evidence>
<dbReference type="Proteomes" id="UP000515591">
    <property type="component" value="Chromosome"/>
</dbReference>
<evidence type="ECO:0000313" key="7">
    <source>
        <dbReference type="Proteomes" id="UP000515591"/>
    </source>
</evidence>
<protein>
    <submittedName>
        <fullName evidence="3">Uncharacterized protein</fullName>
    </submittedName>
</protein>
<dbReference type="AlphaFoldDB" id="A0A679GU71"/>
<sequence>MSKSALICLMVCVLCAFGLWLEPGETAWLAQALKIGLATSGVLLVLALLVGKRVKFDPVLR</sequence>
<dbReference type="Proteomes" id="UP000461288">
    <property type="component" value="Unassembled WGS sequence"/>
</dbReference>
<dbReference type="GeneID" id="57399372"/>
<evidence type="ECO:0000256" key="1">
    <source>
        <dbReference type="SAM" id="Phobius"/>
    </source>
</evidence>
<reference evidence="4 5" key="2">
    <citation type="submission" date="2019-12" db="EMBL/GenBank/DDBJ databases">
        <title>Draft genome sequence of Pseudomonas otitidis recovered from a chicken carcass.</title>
        <authorList>
            <person name="Vieira T.R."/>
            <person name="Oliviera E.F.C."/>
            <person name="Silva N.M.V."/>
            <person name="Sambrano G.E."/>
            <person name="Cibulski S.P."/>
            <person name="Cardoso M.R.I."/>
        </authorList>
    </citation>
    <scope>NUCLEOTIDE SEQUENCE [LARGE SCALE GENOMIC DNA]</scope>
    <source>
        <strain evidence="4 5">25_K</strain>
    </source>
</reference>
<dbReference type="InterPro" id="IPR049711">
    <property type="entry name" value="PA3371-like"/>
</dbReference>
<evidence type="ECO:0000313" key="3">
    <source>
        <dbReference type="EMBL" id="BCA30177.1"/>
    </source>
</evidence>
<dbReference type="EMBL" id="AP022642">
    <property type="protein sequence ID" value="BCA30177.1"/>
    <property type="molecule type" value="Genomic_DNA"/>
</dbReference>
<evidence type="ECO:0000313" key="4">
    <source>
        <dbReference type="EMBL" id="MWK57157.1"/>
    </source>
</evidence>
<dbReference type="EMBL" id="AP022213">
    <property type="protein sequence ID" value="BBT18092.1"/>
    <property type="molecule type" value="Genomic_DNA"/>
</dbReference>
<organism evidence="3 6">
    <name type="scientific">Metapseudomonas otitidis</name>
    <dbReference type="NCBI Taxonomy" id="319939"/>
    <lineage>
        <taxon>Bacteria</taxon>
        <taxon>Pseudomonadati</taxon>
        <taxon>Pseudomonadota</taxon>
        <taxon>Gammaproteobacteria</taxon>
        <taxon>Pseudomonadales</taxon>
        <taxon>Pseudomonadaceae</taxon>
        <taxon>Metapseudomonas</taxon>
    </lineage>
</organism>
<dbReference type="KEGG" id="poj:PtoMrB4_41540"/>
<keyword evidence="1" id="KW-0472">Membrane</keyword>
<feature type="transmembrane region" description="Helical" evidence="1">
    <location>
        <begin position="28"/>
        <end position="51"/>
    </location>
</feature>
<proteinExistence type="predicted"/>
<name>A0A679GU71_9GAMM</name>
<gene>
    <name evidence="4" type="ORF">GO594_14330</name>
    <name evidence="3" type="ORF">PtoMrB4_41540</name>
    <name evidence="2" type="ORF">WP8S17C03_41410</name>
</gene>
<dbReference type="EMBL" id="WTFN01000031">
    <property type="protein sequence ID" value="MWK57157.1"/>
    <property type="molecule type" value="Genomic_DNA"/>
</dbReference>
<keyword evidence="1" id="KW-0812">Transmembrane</keyword>
<reference evidence="3 6" key="3">
    <citation type="journal article" date="2020" name="Microbiol. Resour. Announc.">
        <title>Complete genome sequence of Pseudomonas otitidis strain MrB4, isolated from Lake Biwa in Japan.</title>
        <authorList>
            <person name="Miyazaki K."/>
            <person name="Hase E."/>
            <person name="Maruya T."/>
        </authorList>
    </citation>
    <scope>NUCLEOTIDE SEQUENCE [LARGE SCALE GENOMIC DNA]</scope>
    <source>
        <strain evidence="3 6">MrB4</strain>
    </source>
</reference>
<dbReference type="NCBIfam" id="NF041882">
    <property type="entry name" value="PA3371_fam"/>
    <property type="match status" value="1"/>
</dbReference>
<dbReference type="Proteomes" id="UP000501237">
    <property type="component" value="Chromosome"/>
</dbReference>
<evidence type="ECO:0000313" key="6">
    <source>
        <dbReference type="Proteomes" id="UP000501237"/>
    </source>
</evidence>